<dbReference type="GO" id="GO:0005886">
    <property type="term" value="C:plasma membrane"/>
    <property type="evidence" value="ECO:0007669"/>
    <property type="project" value="UniProtKB-SubCell"/>
</dbReference>
<protein>
    <recommendedName>
        <fullName evidence="8">RDD domain-containing protein</fullName>
    </recommendedName>
</protein>
<keyword evidence="4 7" id="KW-1133">Transmembrane helix</keyword>
<evidence type="ECO:0000313" key="9">
    <source>
        <dbReference type="EMBL" id="SVC38559.1"/>
    </source>
</evidence>
<dbReference type="AlphaFoldDB" id="A0A382LPC2"/>
<evidence type="ECO:0000256" key="1">
    <source>
        <dbReference type="ARBA" id="ARBA00004651"/>
    </source>
</evidence>
<evidence type="ECO:0000256" key="6">
    <source>
        <dbReference type="SAM" id="MobiDB-lite"/>
    </source>
</evidence>
<feature type="transmembrane region" description="Helical" evidence="7">
    <location>
        <begin position="156"/>
        <end position="175"/>
    </location>
</feature>
<name>A0A382LPC2_9ZZZZ</name>
<dbReference type="PANTHER" id="PTHR36115:SF6">
    <property type="entry name" value="PROLINE-RICH ANTIGEN HOMOLOG"/>
    <property type="match status" value="1"/>
</dbReference>
<organism evidence="9">
    <name type="scientific">marine metagenome</name>
    <dbReference type="NCBI Taxonomy" id="408172"/>
    <lineage>
        <taxon>unclassified sequences</taxon>
        <taxon>metagenomes</taxon>
        <taxon>ecological metagenomes</taxon>
    </lineage>
</organism>
<evidence type="ECO:0000256" key="7">
    <source>
        <dbReference type="SAM" id="Phobius"/>
    </source>
</evidence>
<keyword evidence="2" id="KW-1003">Cell membrane</keyword>
<keyword evidence="3 7" id="KW-0812">Transmembrane</keyword>
<evidence type="ECO:0000256" key="3">
    <source>
        <dbReference type="ARBA" id="ARBA00022692"/>
    </source>
</evidence>
<dbReference type="InterPro" id="IPR010432">
    <property type="entry name" value="RDD"/>
</dbReference>
<dbReference type="InterPro" id="IPR051791">
    <property type="entry name" value="Pra-immunoreactive"/>
</dbReference>
<feature type="domain" description="RDD" evidence="8">
    <location>
        <begin position="43"/>
        <end position="186"/>
    </location>
</feature>
<feature type="region of interest" description="Disordered" evidence="6">
    <location>
        <begin position="1"/>
        <end position="35"/>
    </location>
</feature>
<evidence type="ECO:0000256" key="2">
    <source>
        <dbReference type="ARBA" id="ARBA00022475"/>
    </source>
</evidence>
<feature type="transmembrane region" description="Helical" evidence="7">
    <location>
        <begin position="52"/>
        <end position="74"/>
    </location>
</feature>
<proteinExistence type="predicted"/>
<evidence type="ECO:0000259" key="8">
    <source>
        <dbReference type="Pfam" id="PF06271"/>
    </source>
</evidence>
<gene>
    <name evidence="9" type="ORF">METZ01_LOCUS291413</name>
</gene>
<sequence length="194" mass="21550">MGPVPLSKQRRRRERERPTPYDLPATPPRPAAPAAPADDLVDAGFWRRLGAFVLDCLILVIPGNALSSFVRLFLAKEPGTCEKADGTLYACDVLTSDSEGIHGLFLLTLLLFIVIFYFGHLEGRRGGTPGKRIAKLKVVDATTGAPIGMGRAIGRWIMRFASAIPVFLGYFWMLWDDDNQTWHDKVVRSRVVRA</sequence>
<evidence type="ECO:0000256" key="5">
    <source>
        <dbReference type="ARBA" id="ARBA00023136"/>
    </source>
</evidence>
<dbReference type="Pfam" id="PF06271">
    <property type="entry name" value="RDD"/>
    <property type="match status" value="1"/>
</dbReference>
<keyword evidence="5 7" id="KW-0472">Membrane</keyword>
<feature type="transmembrane region" description="Helical" evidence="7">
    <location>
        <begin position="101"/>
        <end position="119"/>
    </location>
</feature>
<dbReference type="PANTHER" id="PTHR36115">
    <property type="entry name" value="PROLINE-RICH ANTIGEN HOMOLOG-RELATED"/>
    <property type="match status" value="1"/>
</dbReference>
<comment type="subcellular location">
    <subcellularLocation>
        <location evidence="1">Cell membrane</location>
        <topology evidence="1">Multi-pass membrane protein</topology>
    </subcellularLocation>
</comment>
<dbReference type="EMBL" id="UINC01088388">
    <property type="protein sequence ID" value="SVC38559.1"/>
    <property type="molecule type" value="Genomic_DNA"/>
</dbReference>
<accession>A0A382LPC2</accession>
<evidence type="ECO:0000256" key="4">
    <source>
        <dbReference type="ARBA" id="ARBA00022989"/>
    </source>
</evidence>
<reference evidence="9" key="1">
    <citation type="submission" date="2018-05" db="EMBL/GenBank/DDBJ databases">
        <authorList>
            <person name="Lanie J.A."/>
            <person name="Ng W.-L."/>
            <person name="Kazmierczak K.M."/>
            <person name="Andrzejewski T.M."/>
            <person name="Davidsen T.M."/>
            <person name="Wayne K.J."/>
            <person name="Tettelin H."/>
            <person name="Glass J.I."/>
            <person name="Rusch D."/>
            <person name="Podicherti R."/>
            <person name="Tsui H.-C.T."/>
            <person name="Winkler M.E."/>
        </authorList>
    </citation>
    <scope>NUCLEOTIDE SEQUENCE</scope>
</reference>